<dbReference type="Proteomes" id="UP001223802">
    <property type="component" value="Chromosome"/>
</dbReference>
<dbReference type="Pfam" id="PF01625">
    <property type="entry name" value="PMSR"/>
    <property type="match status" value="1"/>
</dbReference>
<name>A0AA50KLN4_9GAMM</name>
<evidence type="ECO:0000256" key="5">
    <source>
        <dbReference type="SAM" id="SignalP"/>
    </source>
</evidence>
<keyword evidence="8" id="KW-1185">Reference proteome</keyword>
<dbReference type="Gene3D" id="3.30.1060.10">
    <property type="entry name" value="Peptide methionine sulphoxide reductase MsrA"/>
    <property type="match status" value="1"/>
</dbReference>
<reference evidence="7 8" key="1">
    <citation type="submission" date="2023-02" db="EMBL/GenBank/DDBJ databases">
        <title>Complete genome sequence of a novel bacterium Oceanimonas sp. NTOU-MSR1 isolated from marine coast sediment.</title>
        <authorList>
            <person name="Yang H.-T."/>
            <person name="Chen Y.-L."/>
            <person name="Ho Y.-N."/>
        </authorList>
    </citation>
    <scope>NUCLEOTIDE SEQUENCE [LARGE SCALE GENOMIC DNA]</scope>
    <source>
        <strain evidence="7 8">NTOU-MSR1</strain>
    </source>
</reference>
<proteinExistence type="predicted"/>
<dbReference type="InterPro" id="IPR036509">
    <property type="entry name" value="Met_Sox_Rdtase_MsrA_sf"/>
</dbReference>
<evidence type="ECO:0000259" key="6">
    <source>
        <dbReference type="Pfam" id="PF01625"/>
    </source>
</evidence>
<evidence type="ECO:0000313" key="7">
    <source>
        <dbReference type="EMBL" id="WMC09182.1"/>
    </source>
</evidence>
<evidence type="ECO:0000256" key="4">
    <source>
        <dbReference type="ARBA" id="ARBA00048782"/>
    </source>
</evidence>
<feature type="signal peptide" evidence="5">
    <location>
        <begin position="1"/>
        <end position="19"/>
    </location>
</feature>
<sequence length="183" mass="20786">MIRLLMLTALLLPGGPVMAGQAVFAGGSFWVMEALFAERPGIERVEPGWMQGENRHARRQVVRVHYQDDTLTYGDLLRLYWQAVDAFDAGGQYCDRGTEFSPALFVDGPLQLKWARQSRSTLGLERGRRPAVRIFFAGRFVPAPPRHQRYYRRHPWLYFAYRSVCGYPDGSGLSLHPLLTDAG</sequence>
<evidence type="ECO:0000313" key="8">
    <source>
        <dbReference type="Proteomes" id="UP001223802"/>
    </source>
</evidence>
<keyword evidence="5" id="KW-0732">Signal</keyword>
<dbReference type="KEGG" id="ope:PU634_08565"/>
<accession>A0AA50KLN4</accession>
<dbReference type="RefSeq" id="WP_306760385.1">
    <property type="nucleotide sequence ID" value="NZ_CP118224.1"/>
</dbReference>
<dbReference type="AlphaFoldDB" id="A0AA50KLN4"/>
<dbReference type="PANTHER" id="PTHR43774">
    <property type="entry name" value="PEPTIDE METHIONINE SULFOXIDE REDUCTASE"/>
    <property type="match status" value="1"/>
</dbReference>
<dbReference type="InterPro" id="IPR002569">
    <property type="entry name" value="Met_Sox_Rdtase_MsrA_dom"/>
</dbReference>
<feature type="domain" description="Peptide methionine sulphoxide reductase MsrA" evidence="6">
    <location>
        <begin position="21"/>
        <end position="158"/>
    </location>
</feature>
<gene>
    <name evidence="7" type="ORF">PU634_08565</name>
</gene>
<dbReference type="EMBL" id="CP118224">
    <property type="protein sequence ID" value="WMC09182.1"/>
    <property type="molecule type" value="Genomic_DNA"/>
</dbReference>
<dbReference type="EC" id="1.8.4.11" evidence="1"/>
<dbReference type="SUPFAM" id="SSF55068">
    <property type="entry name" value="Peptide methionine sulfoxide reductase"/>
    <property type="match status" value="1"/>
</dbReference>
<dbReference type="PANTHER" id="PTHR43774:SF1">
    <property type="entry name" value="PEPTIDE METHIONINE SULFOXIDE REDUCTASE MSRA 2"/>
    <property type="match status" value="1"/>
</dbReference>
<keyword evidence="2 7" id="KW-0560">Oxidoreductase</keyword>
<feature type="chain" id="PRO_5041406347" description="peptide-methionine (S)-S-oxide reductase" evidence="5">
    <location>
        <begin position="20"/>
        <end position="183"/>
    </location>
</feature>
<comment type="catalytic activity">
    <reaction evidence="3">
        <text>L-methionyl-[protein] + [thioredoxin]-disulfide + H2O = L-methionyl-(S)-S-oxide-[protein] + [thioredoxin]-dithiol</text>
        <dbReference type="Rhea" id="RHEA:14217"/>
        <dbReference type="Rhea" id="RHEA-COMP:10698"/>
        <dbReference type="Rhea" id="RHEA-COMP:10700"/>
        <dbReference type="Rhea" id="RHEA-COMP:12313"/>
        <dbReference type="Rhea" id="RHEA-COMP:12315"/>
        <dbReference type="ChEBI" id="CHEBI:15377"/>
        <dbReference type="ChEBI" id="CHEBI:16044"/>
        <dbReference type="ChEBI" id="CHEBI:29950"/>
        <dbReference type="ChEBI" id="CHEBI:44120"/>
        <dbReference type="ChEBI" id="CHEBI:50058"/>
        <dbReference type="EC" id="1.8.4.11"/>
    </reaction>
</comment>
<evidence type="ECO:0000256" key="3">
    <source>
        <dbReference type="ARBA" id="ARBA00047806"/>
    </source>
</evidence>
<evidence type="ECO:0000256" key="1">
    <source>
        <dbReference type="ARBA" id="ARBA00012502"/>
    </source>
</evidence>
<comment type="catalytic activity">
    <reaction evidence="4">
        <text>[thioredoxin]-disulfide + L-methionine + H2O = L-methionine (S)-S-oxide + [thioredoxin]-dithiol</text>
        <dbReference type="Rhea" id="RHEA:19993"/>
        <dbReference type="Rhea" id="RHEA-COMP:10698"/>
        <dbReference type="Rhea" id="RHEA-COMP:10700"/>
        <dbReference type="ChEBI" id="CHEBI:15377"/>
        <dbReference type="ChEBI" id="CHEBI:29950"/>
        <dbReference type="ChEBI" id="CHEBI:50058"/>
        <dbReference type="ChEBI" id="CHEBI:57844"/>
        <dbReference type="ChEBI" id="CHEBI:58772"/>
        <dbReference type="EC" id="1.8.4.11"/>
    </reaction>
</comment>
<organism evidence="7 8">
    <name type="scientific">Oceanimonas pelagia</name>
    <dbReference type="NCBI Taxonomy" id="3028314"/>
    <lineage>
        <taxon>Bacteria</taxon>
        <taxon>Pseudomonadati</taxon>
        <taxon>Pseudomonadota</taxon>
        <taxon>Gammaproteobacteria</taxon>
        <taxon>Aeromonadales</taxon>
        <taxon>Aeromonadaceae</taxon>
        <taxon>Oceanimonas</taxon>
    </lineage>
</organism>
<dbReference type="GO" id="GO:0008113">
    <property type="term" value="F:peptide-methionine (S)-S-oxide reductase activity"/>
    <property type="evidence" value="ECO:0007669"/>
    <property type="project" value="UniProtKB-EC"/>
</dbReference>
<protein>
    <recommendedName>
        <fullName evidence="1">peptide-methionine (S)-S-oxide reductase</fullName>
        <ecNumber evidence="1">1.8.4.11</ecNumber>
    </recommendedName>
</protein>
<evidence type="ECO:0000256" key="2">
    <source>
        <dbReference type="ARBA" id="ARBA00023002"/>
    </source>
</evidence>